<evidence type="ECO:0000313" key="4">
    <source>
        <dbReference type="EMBL" id="PYH77962.1"/>
    </source>
</evidence>
<dbReference type="STRING" id="1448315.A0A319DDT1"/>
<dbReference type="VEuPathDB" id="FungiDB:BO82DRAFT_405658"/>
<protein>
    <recommendedName>
        <fullName evidence="3">DUF7702 domain-containing protein</fullName>
    </recommendedName>
</protein>
<proteinExistence type="predicted"/>
<evidence type="ECO:0000259" key="3">
    <source>
        <dbReference type="Pfam" id="PF24800"/>
    </source>
</evidence>
<feature type="compositionally biased region" description="Basic and acidic residues" evidence="1">
    <location>
        <begin position="1"/>
        <end position="18"/>
    </location>
</feature>
<organism evidence="4 5">
    <name type="scientific">Aspergillus uvarum CBS 121591</name>
    <dbReference type="NCBI Taxonomy" id="1448315"/>
    <lineage>
        <taxon>Eukaryota</taxon>
        <taxon>Fungi</taxon>
        <taxon>Dikarya</taxon>
        <taxon>Ascomycota</taxon>
        <taxon>Pezizomycotina</taxon>
        <taxon>Eurotiomycetes</taxon>
        <taxon>Eurotiomycetidae</taxon>
        <taxon>Eurotiales</taxon>
        <taxon>Aspergillaceae</taxon>
        <taxon>Aspergillus</taxon>
        <taxon>Aspergillus subgen. Circumdati</taxon>
    </lineage>
</organism>
<feature type="compositionally biased region" description="Basic and acidic residues" evidence="1">
    <location>
        <begin position="25"/>
        <end position="36"/>
    </location>
</feature>
<feature type="transmembrane region" description="Helical" evidence="2">
    <location>
        <begin position="83"/>
        <end position="106"/>
    </location>
</feature>
<name>A0A319DDT1_9EURO</name>
<dbReference type="EMBL" id="KZ821734">
    <property type="protein sequence ID" value="PYH77962.1"/>
    <property type="molecule type" value="Genomic_DNA"/>
</dbReference>
<evidence type="ECO:0000256" key="1">
    <source>
        <dbReference type="SAM" id="MobiDB-lite"/>
    </source>
</evidence>
<reference evidence="4 5" key="1">
    <citation type="submission" date="2016-12" db="EMBL/GenBank/DDBJ databases">
        <title>The genomes of Aspergillus section Nigri reveals drivers in fungal speciation.</title>
        <authorList>
            <consortium name="DOE Joint Genome Institute"/>
            <person name="Vesth T.C."/>
            <person name="Nybo J."/>
            <person name="Theobald S."/>
            <person name="Brandl J."/>
            <person name="Frisvad J.C."/>
            <person name="Nielsen K.F."/>
            <person name="Lyhne E.K."/>
            <person name="Kogle M.E."/>
            <person name="Kuo A."/>
            <person name="Riley R."/>
            <person name="Clum A."/>
            <person name="Nolan M."/>
            <person name="Lipzen A."/>
            <person name="Salamov A."/>
            <person name="Henrissat B."/>
            <person name="Wiebenga A."/>
            <person name="De Vries R.P."/>
            <person name="Grigoriev I.V."/>
            <person name="Mortensen U.H."/>
            <person name="Andersen M.R."/>
            <person name="Baker S.E."/>
        </authorList>
    </citation>
    <scope>NUCLEOTIDE SEQUENCE [LARGE SCALE GENOMIC DNA]</scope>
    <source>
        <strain evidence="4 5">CBS 121591</strain>
    </source>
</reference>
<dbReference type="RefSeq" id="XP_025488162.1">
    <property type="nucleotide sequence ID" value="XM_025639503.1"/>
</dbReference>
<dbReference type="OrthoDB" id="2560628at2759"/>
<evidence type="ECO:0000313" key="5">
    <source>
        <dbReference type="Proteomes" id="UP000248340"/>
    </source>
</evidence>
<keyword evidence="2" id="KW-0812">Transmembrane</keyword>
<dbReference type="GeneID" id="37142245"/>
<dbReference type="Proteomes" id="UP000248340">
    <property type="component" value="Unassembled WGS sequence"/>
</dbReference>
<keyword evidence="2" id="KW-1133">Transmembrane helix</keyword>
<keyword evidence="5" id="KW-1185">Reference proteome</keyword>
<dbReference type="PANTHER" id="PTHR42109">
    <property type="entry name" value="UNPLACED GENOMIC SCAFFOLD UM_SCAF_CONTIG_1.265, WHOLE GENOME SHOTGUN SEQUENCE"/>
    <property type="match status" value="1"/>
</dbReference>
<dbReference type="PANTHER" id="PTHR42109:SF2">
    <property type="entry name" value="INTEGRAL MEMBRANE PROTEIN"/>
    <property type="match status" value="1"/>
</dbReference>
<accession>A0A319DDT1</accession>
<feature type="region of interest" description="Disordered" evidence="1">
    <location>
        <begin position="1"/>
        <end position="36"/>
    </location>
</feature>
<feature type="domain" description="DUF7702" evidence="3">
    <location>
        <begin position="74"/>
        <end position="178"/>
    </location>
</feature>
<feature type="transmembrane region" description="Helical" evidence="2">
    <location>
        <begin position="118"/>
        <end position="135"/>
    </location>
</feature>
<dbReference type="AlphaFoldDB" id="A0A319DDT1"/>
<sequence length="181" mass="19697">MSFDVRKWQSFEAGRDPPSDLTSSRSHDSLRRAGDNVNDKEQATIIQSIGLSPLLLSTPGLLKRIFDETTTRRPSDQLAPHDVILQIVGLCSGIFGIFGRLISIYNKKATATSYRSRAVQLLHIPAPIALILAISGGSDESSSDPLGQSSGKAEMRAACVVFLLIYLVTCLLWLISVRDLA</sequence>
<dbReference type="InterPro" id="IPR056119">
    <property type="entry name" value="DUF7702"/>
</dbReference>
<feature type="transmembrane region" description="Helical" evidence="2">
    <location>
        <begin position="155"/>
        <end position="175"/>
    </location>
</feature>
<keyword evidence="2" id="KW-0472">Membrane</keyword>
<dbReference type="Pfam" id="PF24800">
    <property type="entry name" value="DUF7702"/>
    <property type="match status" value="1"/>
</dbReference>
<gene>
    <name evidence="4" type="ORF">BO82DRAFT_405658</name>
</gene>
<evidence type="ECO:0000256" key="2">
    <source>
        <dbReference type="SAM" id="Phobius"/>
    </source>
</evidence>